<evidence type="ECO:0000259" key="1">
    <source>
        <dbReference type="Pfam" id="PF01909"/>
    </source>
</evidence>
<dbReference type="SUPFAM" id="SSF81301">
    <property type="entry name" value="Nucleotidyltransferase"/>
    <property type="match status" value="1"/>
</dbReference>
<accession>A0A1V4IZ36</accession>
<dbReference type="Gene3D" id="3.30.460.10">
    <property type="entry name" value="Beta Polymerase, domain 2"/>
    <property type="match status" value="1"/>
</dbReference>
<evidence type="ECO:0000313" key="2">
    <source>
        <dbReference type="EMBL" id="OPJ65338.1"/>
    </source>
</evidence>
<feature type="domain" description="Polymerase nucleotidyl transferase" evidence="1">
    <location>
        <begin position="4"/>
        <end position="75"/>
    </location>
</feature>
<dbReference type="GO" id="GO:0016779">
    <property type="term" value="F:nucleotidyltransferase activity"/>
    <property type="evidence" value="ECO:0007669"/>
    <property type="project" value="InterPro"/>
</dbReference>
<protein>
    <submittedName>
        <fullName evidence="2">Nucleotidyltransferase domain protein</fullName>
    </submittedName>
</protein>
<keyword evidence="2" id="KW-0808">Transferase</keyword>
<proteinExistence type="predicted"/>
<dbReference type="InterPro" id="IPR002934">
    <property type="entry name" value="Polymerase_NTP_transf_dom"/>
</dbReference>
<dbReference type="RefSeq" id="WP_079438504.1">
    <property type="nucleotide sequence ID" value="NZ_MZGT01000009.1"/>
</dbReference>
<comment type="caution">
    <text evidence="2">The sequence shown here is derived from an EMBL/GenBank/DDBJ whole genome shotgun (WGS) entry which is preliminary data.</text>
</comment>
<keyword evidence="3" id="KW-1185">Reference proteome</keyword>
<gene>
    <name evidence="2" type="ORF">CLCHR_09140</name>
</gene>
<sequence length="144" mass="17344">MEKSEFLNEIKKINSIICISEFGSYRTEYWDKDRSDIDLAVVVKPEVSFMDTLEIEEEILELSKLYYNYDNIHLTFILFKDFPSKYARFAVDSDNKYIIDENLWYDFQHYVLKYARNNADFEKMLKIDEQYTYFGGIIDESLLL</sequence>
<dbReference type="InterPro" id="IPR043519">
    <property type="entry name" value="NT_sf"/>
</dbReference>
<dbReference type="AlphaFoldDB" id="A0A1V4IZ36"/>
<reference evidence="2 3" key="1">
    <citation type="submission" date="2017-03" db="EMBL/GenBank/DDBJ databases">
        <title>Genome sequence of Clostridium chromiireducens DSM 23318.</title>
        <authorList>
            <person name="Poehlein A."/>
            <person name="Daniel R."/>
        </authorList>
    </citation>
    <scope>NUCLEOTIDE SEQUENCE [LARGE SCALE GENOMIC DNA]</scope>
    <source>
        <strain evidence="2 3">DSM 23318</strain>
    </source>
</reference>
<dbReference type="EMBL" id="MZGT01000009">
    <property type="protein sequence ID" value="OPJ65338.1"/>
    <property type="molecule type" value="Genomic_DNA"/>
</dbReference>
<evidence type="ECO:0000313" key="3">
    <source>
        <dbReference type="Proteomes" id="UP000191056"/>
    </source>
</evidence>
<dbReference type="OrthoDB" id="1926603at2"/>
<dbReference type="Pfam" id="PF01909">
    <property type="entry name" value="NTP_transf_2"/>
    <property type="match status" value="1"/>
</dbReference>
<dbReference type="Proteomes" id="UP000191056">
    <property type="component" value="Unassembled WGS sequence"/>
</dbReference>
<name>A0A1V4IZ36_9CLOT</name>
<organism evidence="2 3">
    <name type="scientific">Clostridium chromiireducens</name>
    <dbReference type="NCBI Taxonomy" id="225345"/>
    <lineage>
        <taxon>Bacteria</taxon>
        <taxon>Bacillati</taxon>
        <taxon>Bacillota</taxon>
        <taxon>Clostridia</taxon>
        <taxon>Eubacteriales</taxon>
        <taxon>Clostridiaceae</taxon>
        <taxon>Clostridium</taxon>
    </lineage>
</organism>